<keyword evidence="1" id="KW-0472">Membrane</keyword>
<accession>A0A2I0KXA4</accession>
<evidence type="ECO:0000256" key="1">
    <source>
        <dbReference type="SAM" id="Phobius"/>
    </source>
</evidence>
<keyword evidence="1" id="KW-0812">Transmembrane</keyword>
<reference evidence="2 3" key="1">
    <citation type="submission" date="2017-11" db="EMBL/GenBank/DDBJ databases">
        <title>De-novo sequencing of pomegranate (Punica granatum L.) genome.</title>
        <authorList>
            <person name="Akparov Z."/>
            <person name="Amiraslanov A."/>
            <person name="Hajiyeva S."/>
            <person name="Abbasov M."/>
            <person name="Kaur K."/>
            <person name="Hamwieh A."/>
            <person name="Solovyev V."/>
            <person name="Salamov A."/>
            <person name="Braich B."/>
            <person name="Kosarev P."/>
            <person name="Mahmoud A."/>
            <person name="Hajiyev E."/>
            <person name="Babayeva S."/>
            <person name="Izzatullayeva V."/>
            <person name="Mammadov A."/>
            <person name="Mammadov A."/>
            <person name="Sharifova S."/>
            <person name="Ojaghi J."/>
            <person name="Eynullazada K."/>
            <person name="Bayramov B."/>
            <person name="Abdulazimova A."/>
            <person name="Shahmuradov I."/>
        </authorList>
    </citation>
    <scope>NUCLEOTIDE SEQUENCE [LARGE SCALE GENOMIC DNA]</scope>
    <source>
        <strain evidence="3">cv. AG2017</strain>
        <tissue evidence="2">Leaf</tissue>
    </source>
</reference>
<keyword evidence="3" id="KW-1185">Reference proteome</keyword>
<protein>
    <submittedName>
        <fullName evidence="2">Uncharacterized protein</fullName>
    </submittedName>
</protein>
<evidence type="ECO:0000313" key="3">
    <source>
        <dbReference type="Proteomes" id="UP000233551"/>
    </source>
</evidence>
<gene>
    <name evidence="2" type="ORF">CRG98_006497</name>
</gene>
<organism evidence="2 3">
    <name type="scientific">Punica granatum</name>
    <name type="common">Pomegranate</name>
    <dbReference type="NCBI Taxonomy" id="22663"/>
    <lineage>
        <taxon>Eukaryota</taxon>
        <taxon>Viridiplantae</taxon>
        <taxon>Streptophyta</taxon>
        <taxon>Embryophyta</taxon>
        <taxon>Tracheophyta</taxon>
        <taxon>Spermatophyta</taxon>
        <taxon>Magnoliopsida</taxon>
        <taxon>eudicotyledons</taxon>
        <taxon>Gunneridae</taxon>
        <taxon>Pentapetalae</taxon>
        <taxon>rosids</taxon>
        <taxon>malvids</taxon>
        <taxon>Myrtales</taxon>
        <taxon>Lythraceae</taxon>
        <taxon>Punica</taxon>
    </lineage>
</organism>
<proteinExistence type="predicted"/>
<feature type="transmembrane region" description="Helical" evidence="1">
    <location>
        <begin position="20"/>
        <end position="41"/>
    </location>
</feature>
<dbReference type="AlphaFoldDB" id="A0A2I0KXA4"/>
<evidence type="ECO:0000313" key="2">
    <source>
        <dbReference type="EMBL" id="PKI73089.1"/>
    </source>
</evidence>
<sequence length="77" mass="9191">MFRFDLDAVRSVWCRIDDPVYILSSHGVYISYGDLLSAWLARKWRKGKRTMRTKKRLRFKGHALLVLRLELIILDLL</sequence>
<dbReference type="EMBL" id="PGOL01000291">
    <property type="protein sequence ID" value="PKI73089.1"/>
    <property type="molecule type" value="Genomic_DNA"/>
</dbReference>
<comment type="caution">
    <text evidence="2">The sequence shown here is derived from an EMBL/GenBank/DDBJ whole genome shotgun (WGS) entry which is preliminary data.</text>
</comment>
<dbReference type="Proteomes" id="UP000233551">
    <property type="component" value="Unassembled WGS sequence"/>
</dbReference>
<name>A0A2I0KXA4_PUNGR</name>
<keyword evidence="1" id="KW-1133">Transmembrane helix</keyword>